<comment type="caution">
    <text evidence="2">The sequence shown here is derived from an EMBL/GenBank/DDBJ whole genome shotgun (WGS) entry which is preliminary data.</text>
</comment>
<dbReference type="Proteomes" id="UP000518605">
    <property type="component" value="Unassembled WGS sequence"/>
</dbReference>
<dbReference type="SUPFAM" id="SSF53850">
    <property type="entry name" value="Periplasmic binding protein-like II"/>
    <property type="match status" value="1"/>
</dbReference>
<dbReference type="Gene3D" id="3.40.190.10">
    <property type="entry name" value="Periplasmic binding protein-like II"/>
    <property type="match status" value="2"/>
</dbReference>
<gene>
    <name evidence="2" type="ORF">FHS16_005317</name>
</gene>
<proteinExistence type="predicted"/>
<dbReference type="EMBL" id="JACHXW010000022">
    <property type="protein sequence ID" value="MBB3155209.1"/>
    <property type="molecule type" value="Genomic_DNA"/>
</dbReference>
<dbReference type="AlphaFoldDB" id="A0A7W5CE53"/>
<dbReference type="RefSeq" id="WP_183569688.1">
    <property type="nucleotide sequence ID" value="NZ_CBCSLB010000022.1"/>
</dbReference>
<evidence type="ECO:0000313" key="2">
    <source>
        <dbReference type="EMBL" id="MBB3155209.1"/>
    </source>
</evidence>
<keyword evidence="1" id="KW-0732">Signal</keyword>
<feature type="chain" id="PRO_5039131888" evidence="1">
    <location>
        <begin position="30"/>
        <end position="528"/>
    </location>
</feature>
<dbReference type="InterPro" id="IPR006059">
    <property type="entry name" value="SBP"/>
</dbReference>
<protein>
    <submittedName>
        <fullName evidence="2">Putative aldouronate transport system substrate-binding protein</fullName>
    </submittedName>
</protein>
<reference evidence="2 3" key="1">
    <citation type="submission" date="2020-08" db="EMBL/GenBank/DDBJ databases">
        <title>Genomic Encyclopedia of Type Strains, Phase III (KMG-III): the genomes of soil and plant-associated and newly described type strains.</title>
        <authorList>
            <person name="Whitman W."/>
        </authorList>
    </citation>
    <scope>NUCLEOTIDE SEQUENCE [LARGE SCALE GENOMIC DNA]</scope>
    <source>
        <strain evidence="2 3">CECT 8234</strain>
    </source>
</reference>
<dbReference type="PROSITE" id="PS51257">
    <property type="entry name" value="PROKAR_LIPOPROTEIN"/>
    <property type="match status" value="1"/>
</dbReference>
<evidence type="ECO:0000256" key="1">
    <source>
        <dbReference type="SAM" id="SignalP"/>
    </source>
</evidence>
<sequence>MRKKKIGTTVIAISLLLALLAGCTGSSEPAEPASTPKAGEDTAAEAKKEISVSILDRGEVAAEEGSYENNRWTRWINDNAPAKVNWIPVPRTQVQQKLNTLIASGSAPDLIWEYDRSYISQLAAQGAIQPVDGYIEKYSTTYKAYLEKHPELKPFLTINGKMYALASARGQETVANHGIMIRQDWLDKLGLKAPTTVEELLDVARKFKEGDPDGNGSADTVPITFNYNGVQILRAFFFNNENQWYLEDGRLSFGRILDRYTDSLALQKQLFDEGLIDKEYITDTNFQRSLQLWTTGKSGIYLGSWTMGAEFVDLKKNVPDAKVVPLEPVASSYGRNGLYQEVPANMYIAFNASMKEDKAKAAIQFLDWMLEAGWEPLRIGEPDVHYKLVGEVPQKTDADLFRKEVFYAREYAILNEWDPKPEWFSLMAAQDPISQEQAKLKADGLVTAMKNNYRRDIAYNPDLPEVSQLIATFAPIAQQIEAKIVTGGGALSPQEGMADMRKEWKRLGGENVEMLVQEWYESNKQNLK</sequence>
<name>A0A7W5CE53_9BACL</name>
<accession>A0A7W5CE53</accession>
<keyword evidence="3" id="KW-1185">Reference proteome</keyword>
<feature type="signal peptide" evidence="1">
    <location>
        <begin position="1"/>
        <end position="29"/>
    </location>
</feature>
<organism evidence="2 3">
    <name type="scientific">Paenibacillus endophyticus</name>
    <dbReference type="NCBI Taxonomy" id="1294268"/>
    <lineage>
        <taxon>Bacteria</taxon>
        <taxon>Bacillati</taxon>
        <taxon>Bacillota</taxon>
        <taxon>Bacilli</taxon>
        <taxon>Bacillales</taxon>
        <taxon>Paenibacillaceae</taxon>
        <taxon>Paenibacillus</taxon>
    </lineage>
</organism>
<dbReference type="Pfam" id="PF01547">
    <property type="entry name" value="SBP_bac_1"/>
    <property type="match status" value="1"/>
</dbReference>
<dbReference type="InterPro" id="IPR050490">
    <property type="entry name" value="Bact_solute-bd_prot1"/>
</dbReference>
<dbReference type="PANTHER" id="PTHR43649:SF12">
    <property type="entry name" value="DIACETYLCHITOBIOSE BINDING PROTEIN DASA"/>
    <property type="match status" value="1"/>
</dbReference>
<dbReference type="PANTHER" id="PTHR43649">
    <property type="entry name" value="ARABINOSE-BINDING PROTEIN-RELATED"/>
    <property type="match status" value="1"/>
</dbReference>
<evidence type="ECO:0000313" key="3">
    <source>
        <dbReference type="Proteomes" id="UP000518605"/>
    </source>
</evidence>